<accession>A0A9Q1GH29</accession>
<keyword evidence="3" id="KW-1185">Reference proteome</keyword>
<evidence type="ECO:0000313" key="3">
    <source>
        <dbReference type="Proteomes" id="UP001153076"/>
    </source>
</evidence>
<dbReference type="PANTHER" id="PTHR31286">
    <property type="entry name" value="GLYCINE-RICH CELL WALL STRUCTURAL PROTEIN 1.8-LIKE"/>
    <property type="match status" value="1"/>
</dbReference>
<name>A0A9Q1GH29_9CARY</name>
<sequence>MNVMNQKSVLSIVIANPPRRTTVAHLNPRVPSPVAAFSRMARRRAKRVSFFSGARSSGLSEVNGTKCAKITPKDVYSELEYWQTSVICSVLGANPPLEVMEGFLRRFWHSQTIDKIGLVKNGLFLVHFHNMDDQLLVVKKGNPELDLQTETLTFLPMWVQFHELELKY</sequence>
<reference evidence="2" key="1">
    <citation type="submission" date="2022-04" db="EMBL/GenBank/DDBJ databases">
        <title>Carnegiea gigantea Genome sequencing and assembly v2.</title>
        <authorList>
            <person name="Copetti D."/>
            <person name="Sanderson M.J."/>
            <person name="Burquez A."/>
            <person name="Wojciechowski M.F."/>
        </authorList>
    </citation>
    <scope>NUCLEOTIDE SEQUENCE</scope>
    <source>
        <strain evidence="2">SGP5-SGP5p</strain>
        <tissue evidence="2">Aerial part</tissue>
    </source>
</reference>
<evidence type="ECO:0000313" key="2">
    <source>
        <dbReference type="EMBL" id="KAJ8420802.1"/>
    </source>
</evidence>
<comment type="caution">
    <text evidence="2">The sequence shown here is derived from an EMBL/GenBank/DDBJ whole genome shotgun (WGS) entry which is preliminary data.</text>
</comment>
<protein>
    <recommendedName>
        <fullName evidence="1">DUF4283 domain-containing protein</fullName>
    </recommendedName>
</protein>
<dbReference type="InterPro" id="IPR040256">
    <property type="entry name" value="At4g02000-like"/>
</dbReference>
<dbReference type="OrthoDB" id="10551219at2759"/>
<dbReference type="AlphaFoldDB" id="A0A9Q1GH29"/>
<gene>
    <name evidence="2" type="ORF">Cgig2_011601</name>
</gene>
<dbReference type="Proteomes" id="UP001153076">
    <property type="component" value="Unassembled WGS sequence"/>
</dbReference>
<dbReference type="InterPro" id="IPR025558">
    <property type="entry name" value="DUF4283"/>
</dbReference>
<dbReference type="Pfam" id="PF14111">
    <property type="entry name" value="DUF4283"/>
    <property type="match status" value="1"/>
</dbReference>
<organism evidence="2 3">
    <name type="scientific">Carnegiea gigantea</name>
    <dbReference type="NCBI Taxonomy" id="171969"/>
    <lineage>
        <taxon>Eukaryota</taxon>
        <taxon>Viridiplantae</taxon>
        <taxon>Streptophyta</taxon>
        <taxon>Embryophyta</taxon>
        <taxon>Tracheophyta</taxon>
        <taxon>Spermatophyta</taxon>
        <taxon>Magnoliopsida</taxon>
        <taxon>eudicotyledons</taxon>
        <taxon>Gunneridae</taxon>
        <taxon>Pentapetalae</taxon>
        <taxon>Caryophyllales</taxon>
        <taxon>Cactineae</taxon>
        <taxon>Cactaceae</taxon>
        <taxon>Cactoideae</taxon>
        <taxon>Echinocereeae</taxon>
        <taxon>Carnegiea</taxon>
    </lineage>
</organism>
<dbReference type="PANTHER" id="PTHR31286:SF165">
    <property type="entry name" value="DUF4283 DOMAIN-CONTAINING PROTEIN"/>
    <property type="match status" value="1"/>
</dbReference>
<evidence type="ECO:0000259" key="1">
    <source>
        <dbReference type="Pfam" id="PF14111"/>
    </source>
</evidence>
<dbReference type="EMBL" id="JAKOGI010003131">
    <property type="protein sequence ID" value="KAJ8420802.1"/>
    <property type="molecule type" value="Genomic_DNA"/>
</dbReference>
<proteinExistence type="predicted"/>
<feature type="domain" description="DUF4283" evidence="1">
    <location>
        <begin position="80"/>
        <end position="141"/>
    </location>
</feature>